<feature type="chain" id="PRO_5020906941" description="TonB-dependent receptor-like protein" evidence="8">
    <location>
        <begin position="20"/>
        <end position="924"/>
    </location>
</feature>
<dbReference type="InterPro" id="IPR036942">
    <property type="entry name" value="Beta-barrel_TonB_sf"/>
</dbReference>
<dbReference type="InterPro" id="IPR037066">
    <property type="entry name" value="Plug_dom_sf"/>
</dbReference>
<dbReference type="GO" id="GO:0015344">
    <property type="term" value="F:siderophore uptake transmembrane transporter activity"/>
    <property type="evidence" value="ECO:0007669"/>
    <property type="project" value="TreeGrafter"/>
</dbReference>
<dbReference type="GO" id="GO:0044718">
    <property type="term" value="P:siderophore transmembrane transport"/>
    <property type="evidence" value="ECO:0007669"/>
    <property type="project" value="TreeGrafter"/>
</dbReference>
<dbReference type="GO" id="GO:0009279">
    <property type="term" value="C:cell outer membrane"/>
    <property type="evidence" value="ECO:0007669"/>
    <property type="project" value="UniProtKB-SubCell"/>
</dbReference>
<dbReference type="PANTHER" id="PTHR30069:SF29">
    <property type="entry name" value="HEMOGLOBIN AND HEMOGLOBIN-HAPTOGLOBIN-BINDING PROTEIN 1-RELATED"/>
    <property type="match status" value="1"/>
</dbReference>
<dbReference type="InterPro" id="IPR039426">
    <property type="entry name" value="TonB-dep_rcpt-like"/>
</dbReference>
<dbReference type="Gene3D" id="2.40.170.20">
    <property type="entry name" value="TonB-dependent receptor, beta-barrel domain"/>
    <property type="match status" value="1"/>
</dbReference>
<keyword evidence="7" id="KW-0998">Cell outer membrane</keyword>
<sequence length="924" mass="102765">MKKLYTSLFFFLICLTALAQIKNVVTGKVVDPQNKPLELVNLKVVETNQYAVTDKNGLFRINGSETNNILTLEFSYIGFQKLRLPIAIKAGETNLGNITLKVLDLSLENIEINAKRNYSGSTNSSLIINRDMIEQIPALSVNDLLNQIPNRKIQPPSLQNIQNLTLRSVFEPTTTGRDPFTLNNSFGVAIIIDGNNISNNANMQGYNPGLRGLGSTSVSSNSFGLTGTTSTSSYSGDFAYGGTDLRQIPADNIESIEVIAGVPSVKYGDLSDGAVIIERQAGKSPAYVRMQVRDNATSYNFSKGFVLSPKLGSFNVGVNYVNSYADNRDKIKAYKRINTNAMWTNSFGKEKRLKNTLSFDYGRNLDGIKKDDDDPTSKILNFNSWNLSLSNRTSYSIGGDFIKNISLNLRYSNSHQRTYTEQLVNNPYILYNNATETGLTNGIYDKGVYTAVSDVDGRPVTASAQLDLNGEFRTGEIRHNLNFGGNFSYAANNGLGRLSDPSRARPGYNTTGNSLSSGPSERYYDFSLAYAQKDFGLYTEDVFTLKINNRDLNFRGGLRLDGQNGFITLSPRTNINYQISDDFRLGFAYGLSVKSPGLAQRYPGPTFVDVPLINAYNGNANESASIFYVQRFDPDGSKLKSSKGQTFELTGLYKIKDYQLSFSLFNKLNTQGYNTVTQYDILSLPQYTAVFVPGSKPILTQNGVKRFLINHNEFNNDLKTDNQGFDLILSTPKYEAISTSFNISGGIYRSNYQETSDRFGSTISDNNTIPDYPVTGVYAPRKQTTYFSSGRVTSSTHIPAISLIVQLTAEFSFLNKTLVNANDGVPKGYFTRDVRYIEITNPDPSSTVYGHLFIPENELVSDNQYRIYSNYHLSLAKEIKKRFRFAFNAYNFLNYQPRYQKPGSNTVTSPNGAPTFGIELSLKL</sequence>
<dbReference type="SUPFAM" id="SSF56935">
    <property type="entry name" value="Porins"/>
    <property type="match status" value="1"/>
</dbReference>
<dbReference type="Pfam" id="PF13715">
    <property type="entry name" value="CarbopepD_reg_2"/>
    <property type="match status" value="1"/>
</dbReference>
<dbReference type="SUPFAM" id="SSF49464">
    <property type="entry name" value="Carboxypeptidase regulatory domain-like"/>
    <property type="match status" value="1"/>
</dbReference>
<dbReference type="Proteomes" id="UP000293925">
    <property type="component" value="Unassembled WGS sequence"/>
</dbReference>
<accession>A0A4R0PVK8</accession>
<dbReference type="AlphaFoldDB" id="A0A4R0PVK8"/>
<evidence type="ECO:0000313" key="9">
    <source>
        <dbReference type="EMBL" id="TCD26653.1"/>
    </source>
</evidence>
<evidence type="ECO:0008006" key="11">
    <source>
        <dbReference type="Google" id="ProtNLM"/>
    </source>
</evidence>
<evidence type="ECO:0000256" key="2">
    <source>
        <dbReference type="ARBA" id="ARBA00022448"/>
    </source>
</evidence>
<comment type="subcellular location">
    <subcellularLocation>
        <location evidence="1">Cell outer membrane</location>
        <topology evidence="1">Multi-pass membrane protein</topology>
    </subcellularLocation>
</comment>
<dbReference type="InterPro" id="IPR008969">
    <property type="entry name" value="CarboxyPept-like_regulatory"/>
</dbReference>
<dbReference type="Gene3D" id="2.170.130.10">
    <property type="entry name" value="TonB-dependent receptor, plug domain"/>
    <property type="match status" value="1"/>
</dbReference>
<keyword evidence="10" id="KW-1185">Reference proteome</keyword>
<evidence type="ECO:0000256" key="7">
    <source>
        <dbReference type="ARBA" id="ARBA00023237"/>
    </source>
</evidence>
<keyword evidence="4" id="KW-0812">Transmembrane</keyword>
<evidence type="ECO:0000256" key="3">
    <source>
        <dbReference type="ARBA" id="ARBA00022452"/>
    </source>
</evidence>
<evidence type="ECO:0000256" key="4">
    <source>
        <dbReference type="ARBA" id="ARBA00022692"/>
    </source>
</evidence>
<dbReference type="EMBL" id="SJSO01000008">
    <property type="protein sequence ID" value="TCD26653.1"/>
    <property type="molecule type" value="Genomic_DNA"/>
</dbReference>
<dbReference type="Gene3D" id="2.60.40.1120">
    <property type="entry name" value="Carboxypeptidase-like, regulatory domain"/>
    <property type="match status" value="1"/>
</dbReference>
<feature type="signal peptide" evidence="8">
    <location>
        <begin position="1"/>
        <end position="19"/>
    </location>
</feature>
<evidence type="ECO:0000256" key="5">
    <source>
        <dbReference type="ARBA" id="ARBA00022729"/>
    </source>
</evidence>
<protein>
    <recommendedName>
        <fullName evidence="11">TonB-dependent receptor-like protein</fullName>
    </recommendedName>
</protein>
<comment type="caution">
    <text evidence="9">The sequence shown here is derived from an EMBL/GenBank/DDBJ whole genome shotgun (WGS) entry which is preliminary data.</text>
</comment>
<evidence type="ECO:0000256" key="6">
    <source>
        <dbReference type="ARBA" id="ARBA00023136"/>
    </source>
</evidence>
<organism evidence="9 10">
    <name type="scientific">Pedobacter psychrodurus</name>
    <dbReference type="NCBI Taxonomy" id="2530456"/>
    <lineage>
        <taxon>Bacteria</taxon>
        <taxon>Pseudomonadati</taxon>
        <taxon>Bacteroidota</taxon>
        <taxon>Sphingobacteriia</taxon>
        <taxon>Sphingobacteriales</taxon>
        <taxon>Sphingobacteriaceae</taxon>
        <taxon>Pedobacter</taxon>
    </lineage>
</organism>
<keyword evidence="6" id="KW-0472">Membrane</keyword>
<proteinExistence type="predicted"/>
<keyword evidence="2" id="KW-0813">Transport</keyword>
<reference evidence="9 10" key="1">
    <citation type="submission" date="2019-02" db="EMBL/GenBank/DDBJ databases">
        <title>Pedobacter sp. RP-3-21 sp. nov., isolated from Arctic soil.</title>
        <authorList>
            <person name="Dahal R.H."/>
        </authorList>
    </citation>
    <scope>NUCLEOTIDE SEQUENCE [LARGE SCALE GENOMIC DNA]</scope>
    <source>
        <strain evidence="9 10">RP-3-21</strain>
    </source>
</reference>
<name>A0A4R0PVK8_9SPHI</name>
<evidence type="ECO:0000256" key="1">
    <source>
        <dbReference type="ARBA" id="ARBA00004571"/>
    </source>
</evidence>
<evidence type="ECO:0000256" key="8">
    <source>
        <dbReference type="SAM" id="SignalP"/>
    </source>
</evidence>
<evidence type="ECO:0000313" key="10">
    <source>
        <dbReference type="Proteomes" id="UP000293925"/>
    </source>
</evidence>
<dbReference type="OrthoDB" id="1151166at2"/>
<dbReference type="PANTHER" id="PTHR30069">
    <property type="entry name" value="TONB-DEPENDENT OUTER MEMBRANE RECEPTOR"/>
    <property type="match status" value="1"/>
</dbReference>
<gene>
    <name evidence="9" type="ORF">EZ456_11875</name>
</gene>
<keyword evidence="5 8" id="KW-0732">Signal</keyword>
<keyword evidence="3" id="KW-1134">Transmembrane beta strand</keyword>